<geneLocation type="plasmid" evidence="1 2">
    <name>pPNAP02</name>
</geneLocation>
<evidence type="ECO:0000313" key="2">
    <source>
        <dbReference type="Proteomes" id="UP000000644"/>
    </source>
</evidence>
<protein>
    <submittedName>
        <fullName evidence="1">Uncharacterized protein</fullName>
    </submittedName>
</protein>
<dbReference type="KEGG" id="pna:Pnap_4460"/>
<accession>A1VVQ8</accession>
<organism evidence="1 2">
    <name type="scientific">Polaromonas naphthalenivorans (strain CJ2)</name>
    <dbReference type="NCBI Taxonomy" id="365044"/>
    <lineage>
        <taxon>Bacteria</taxon>
        <taxon>Pseudomonadati</taxon>
        <taxon>Pseudomonadota</taxon>
        <taxon>Betaproteobacteria</taxon>
        <taxon>Burkholderiales</taxon>
        <taxon>Comamonadaceae</taxon>
        <taxon>Polaromonas</taxon>
    </lineage>
</organism>
<sequence>MSGSLLVVITYLAGASWGPANSLALLPSLLECTRSRVLVAASIQAVARSNSTTSVEVIEDGDDVVVRAGAVGREMARLSCVTVQK</sequence>
<keyword evidence="1" id="KW-0614">Plasmid</keyword>
<dbReference type="EMBL" id="CP000531">
    <property type="protein sequence ID" value="ABM39736.1"/>
    <property type="molecule type" value="Genomic_DNA"/>
</dbReference>
<name>A1VVQ8_POLNA</name>
<evidence type="ECO:0000313" key="1">
    <source>
        <dbReference type="EMBL" id="ABM39736.1"/>
    </source>
</evidence>
<reference evidence="2" key="1">
    <citation type="journal article" date="2009" name="Environ. Microbiol.">
        <title>The genome of Polaromonas naphthalenivorans strain CJ2, isolated from coal tar-contaminated sediment, reveals physiological and metabolic versatility and evolution through extensive horizontal gene transfer.</title>
        <authorList>
            <person name="Yagi J.M."/>
            <person name="Sims D."/>
            <person name="Brettin T."/>
            <person name="Bruce D."/>
            <person name="Madsen E.L."/>
        </authorList>
    </citation>
    <scope>NUCLEOTIDE SEQUENCE [LARGE SCALE GENOMIC DNA]</scope>
    <source>
        <strain evidence="2">CJ2</strain>
        <plasmid evidence="2">Plasmid pPNAP02</plasmid>
    </source>
</reference>
<dbReference type="Proteomes" id="UP000000644">
    <property type="component" value="Plasmid pPNAP02"/>
</dbReference>
<dbReference type="AlphaFoldDB" id="A1VVQ8"/>
<gene>
    <name evidence="1" type="ordered locus">Pnap_4460</name>
</gene>
<keyword evidence="2" id="KW-1185">Reference proteome</keyword>
<dbReference type="RefSeq" id="WP_011798229.1">
    <property type="nucleotide sequence ID" value="NC_008758.1"/>
</dbReference>
<dbReference type="HOGENOM" id="CLU_2603031_0_0_4"/>
<proteinExistence type="predicted"/>